<name>A0A2V2YNI6_9BACL</name>
<dbReference type="Pfam" id="PF13207">
    <property type="entry name" value="AAA_17"/>
    <property type="match status" value="1"/>
</dbReference>
<dbReference type="GO" id="GO:0016301">
    <property type="term" value="F:kinase activity"/>
    <property type="evidence" value="ECO:0007669"/>
    <property type="project" value="UniProtKB-KW"/>
</dbReference>
<proteinExistence type="predicted"/>
<gene>
    <name evidence="1" type="ORF">DFQ01_12122</name>
</gene>
<organism evidence="1 2">
    <name type="scientific">Paenibacillus cellulosilyticus</name>
    <dbReference type="NCBI Taxonomy" id="375489"/>
    <lineage>
        <taxon>Bacteria</taxon>
        <taxon>Bacillati</taxon>
        <taxon>Bacillota</taxon>
        <taxon>Bacilli</taxon>
        <taxon>Bacillales</taxon>
        <taxon>Paenibacillaceae</taxon>
        <taxon>Paenibacillus</taxon>
    </lineage>
</organism>
<dbReference type="EMBL" id="QGTQ01000021">
    <property type="protein sequence ID" value="PWV97380.1"/>
    <property type="molecule type" value="Genomic_DNA"/>
</dbReference>
<dbReference type="SUPFAM" id="SSF52540">
    <property type="entry name" value="P-loop containing nucleoside triphosphate hydrolases"/>
    <property type="match status" value="1"/>
</dbReference>
<comment type="caution">
    <text evidence="1">The sequence shown here is derived from an EMBL/GenBank/DDBJ whole genome shotgun (WGS) entry which is preliminary data.</text>
</comment>
<accession>A0A2V2YNI6</accession>
<dbReference type="InterPro" id="IPR027417">
    <property type="entry name" value="P-loop_NTPase"/>
</dbReference>
<keyword evidence="1" id="KW-0808">Transferase</keyword>
<keyword evidence="1" id="KW-0418">Kinase</keyword>
<reference evidence="1 2" key="1">
    <citation type="submission" date="2018-05" db="EMBL/GenBank/DDBJ databases">
        <title>Genomic Encyclopedia of Type Strains, Phase III (KMG-III): the genomes of soil and plant-associated and newly described type strains.</title>
        <authorList>
            <person name="Whitman W."/>
        </authorList>
    </citation>
    <scope>NUCLEOTIDE SEQUENCE [LARGE SCALE GENOMIC DNA]</scope>
    <source>
        <strain evidence="1 2">CECT 5696</strain>
    </source>
</reference>
<dbReference type="Gene3D" id="3.40.50.300">
    <property type="entry name" value="P-loop containing nucleotide triphosphate hydrolases"/>
    <property type="match status" value="1"/>
</dbReference>
<dbReference type="Proteomes" id="UP000246635">
    <property type="component" value="Unassembled WGS sequence"/>
</dbReference>
<evidence type="ECO:0000313" key="2">
    <source>
        <dbReference type="Proteomes" id="UP000246635"/>
    </source>
</evidence>
<evidence type="ECO:0000313" key="1">
    <source>
        <dbReference type="EMBL" id="PWV97380.1"/>
    </source>
</evidence>
<dbReference type="OrthoDB" id="1850524at2"/>
<protein>
    <submittedName>
        <fullName evidence="1">Adenylate kinase</fullName>
    </submittedName>
</protein>
<dbReference type="RefSeq" id="WP_110045906.1">
    <property type="nucleotide sequence ID" value="NZ_CP054613.1"/>
</dbReference>
<keyword evidence="2" id="KW-1185">Reference proteome</keyword>
<sequence length="180" mass="20665">MRRLVFIGGIHGVGKTHFCNHISQNYNIPHYSASELIRKKKKDNSSTIKYVKQVESNQNYLVMALSELEVDLHIMLDGHFCLLTSEGQISRIPEIIFREISPSALLVLKDSVSEIHKRLMDRDGRHYDMQLLNDLQVQEIEYSRGLCKALGVPLLELEFPFDIPQAYQFISKYIESNGGV</sequence>
<dbReference type="AlphaFoldDB" id="A0A2V2YNI6"/>